<sequence length="171" mass="19425">MHRPLTILAILTATTSSMAPRRTAKPPPVLPPYARGFNFAPPLSLEKWDTMQSKRVRVQILYTVGDEKDQTNHERTFLRTKRVIQDRYPDCFIEGVVLTNQDDAFKILVDAKGVYSKPREREGVYLSTKVLDREIARARKARRPTTTVYGGADDLENFSNGRAAADVPKYD</sequence>
<dbReference type="AlphaFoldDB" id="A0A6S8S905"/>
<gene>
    <name evidence="2" type="ORF">PCAL00307_LOCUS5148</name>
    <name evidence="3" type="ORF">PCAL00307_LOCUS5149</name>
    <name evidence="4" type="ORF">PECAL_3P03810</name>
</gene>
<evidence type="ECO:0000313" key="4">
    <source>
        <dbReference type="EMBL" id="CAH0370487.1"/>
    </source>
</evidence>
<dbReference type="EMBL" id="HBIW01006207">
    <property type="protein sequence ID" value="CAE0689713.1"/>
    <property type="molecule type" value="Transcribed_RNA"/>
</dbReference>
<dbReference type="Proteomes" id="UP000789595">
    <property type="component" value="Unassembled WGS sequence"/>
</dbReference>
<dbReference type="EMBL" id="CAKKNE010000003">
    <property type="protein sequence ID" value="CAH0370487.1"/>
    <property type="molecule type" value="Genomic_DNA"/>
</dbReference>
<accession>A0A6S8S905</accession>
<evidence type="ECO:0000313" key="5">
    <source>
        <dbReference type="Proteomes" id="UP000789595"/>
    </source>
</evidence>
<organism evidence="2">
    <name type="scientific">Pelagomonas calceolata</name>
    <dbReference type="NCBI Taxonomy" id="35677"/>
    <lineage>
        <taxon>Eukaryota</taxon>
        <taxon>Sar</taxon>
        <taxon>Stramenopiles</taxon>
        <taxon>Ochrophyta</taxon>
        <taxon>Pelagophyceae</taxon>
        <taxon>Pelagomonadales</taxon>
        <taxon>Pelagomonadaceae</taxon>
        <taxon>Pelagomonas</taxon>
    </lineage>
</organism>
<proteinExistence type="predicted"/>
<reference evidence="2" key="1">
    <citation type="submission" date="2021-01" db="EMBL/GenBank/DDBJ databases">
        <authorList>
            <person name="Corre E."/>
            <person name="Pelletier E."/>
            <person name="Niang G."/>
            <person name="Scheremetjew M."/>
            <person name="Finn R."/>
            <person name="Kale V."/>
            <person name="Holt S."/>
            <person name="Cochrane G."/>
            <person name="Meng A."/>
            <person name="Brown T."/>
            <person name="Cohen L."/>
        </authorList>
    </citation>
    <scope>NUCLEOTIDE SEQUENCE</scope>
    <source>
        <strain evidence="2">CCMP1756</strain>
    </source>
</reference>
<evidence type="ECO:0008006" key="6">
    <source>
        <dbReference type="Google" id="ProtNLM"/>
    </source>
</evidence>
<keyword evidence="5" id="KW-1185">Reference proteome</keyword>
<reference evidence="4" key="2">
    <citation type="submission" date="2021-11" db="EMBL/GenBank/DDBJ databases">
        <authorList>
            <consortium name="Genoscope - CEA"/>
            <person name="William W."/>
        </authorList>
    </citation>
    <scope>NUCLEOTIDE SEQUENCE</scope>
</reference>
<protein>
    <recommendedName>
        <fullName evidence="6">Selenoprotein F/M domain-containing protein</fullName>
    </recommendedName>
</protein>
<dbReference type="OrthoDB" id="44683at2759"/>
<evidence type="ECO:0000313" key="2">
    <source>
        <dbReference type="EMBL" id="CAE0689713.1"/>
    </source>
</evidence>
<keyword evidence="1" id="KW-0732">Signal</keyword>
<name>A0A6S8S905_9STRA</name>
<evidence type="ECO:0000256" key="1">
    <source>
        <dbReference type="SAM" id="SignalP"/>
    </source>
</evidence>
<dbReference type="EMBL" id="HBIW01006208">
    <property type="protein sequence ID" value="CAE0689714.1"/>
    <property type="molecule type" value="Transcribed_RNA"/>
</dbReference>
<feature type="chain" id="PRO_5036191449" description="Selenoprotein F/M domain-containing protein" evidence="1">
    <location>
        <begin position="18"/>
        <end position="171"/>
    </location>
</feature>
<evidence type="ECO:0000313" key="3">
    <source>
        <dbReference type="EMBL" id="CAE0689714.1"/>
    </source>
</evidence>
<feature type="signal peptide" evidence="1">
    <location>
        <begin position="1"/>
        <end position="17"/>
    </location>
</feature>